<proteinExistence type="predicted"/>
<name>A0A8D8ATY1_CULPI</name>
<accession>A0A8D8ATY1</accession>
<keyword evidence="1" id="KW-0812">Transmembrane</keyword>
<sequence>MTRVRTYLIIVIVSALFSTTLGSPIFWFLPWSSWLNPSTTSSTSSGTSSTSTATARTPSNVSIAIGDRTNTTAGLDDMGTVIDGLTINAGRRRRSAQQLPEVDLILPSNESYIQIGNHVIRLPSRNISNITINVVDGVPYVGAGGVPEPPQGVPPNLFDHIKNFFDGVFNRTN</sequence>
<keyword evidence="1" id="KW-0472">Membrane</keyword>
<dbReference type="EMBL" id="HBUE01048949">
    <property type="protein sequence ID" value="CAG6463614.1"/>
    <property type="molecule type" value="Transcribed_RNA"/>
</dbReference>
<protein>
    <submittedName>
        <fullName evidence="2">(northern house mosquito) hypothetical protein</fullName>
    </submittedName>
</protein>
<organism evidence="2">
    <name type="scientific">Culex pipiens</name>
    <name type="common">House mosquito</name>
    <dbReference type="NCBI Taxonomy" id="7175"/>
    <lineage>
        <taxon>Eukaryota</taxon>
        <taxon>Metazoa</taxon>
        <taxon>Ecdysozoa</taxon>
        <taxon>Arthropoda</taxon>
        <taxon>Hexapoda</taxon>
        <taxon>Insecta</taxon>
        <taxon>Pterygota</taxon>
        <taxon>Neoptera</taxon>
        <taxon>Endopterygota</taxon>
        <taxon>Diptera</taxon>
        <taxon>Nematocera</taxon>
        <taxon>Culicoidea</taxon>
        <taxon>Culicidae</taxon>
        <taxon>Culicinae</taxon>
        <taxon>Culicini</taxon>
        <taxon>Culex</taxon>
        <taxon>Culex</taxon>
    </lineage>
</organism>
<dbReference type="AlphaFoldDB" id="A0A8D8ATY1"/>
<evidence type="ECO:0000313" key="2">
    <source>
        <dbReference type="EMBL" id="CAG6463614.1"/>
    </source>
</evidence>
<evidence type="ECO:0000256" key="1">
    <source>
        <dbReference type="SAM" id="Phobius"/>
    </source>
</evidence>
<reference evidence="2" key="1">
    <citation type="submission" date="2021-05" db="EMBL/GenBank/DDBJ databases">
        <authorList>
            <person name="Alioto T."/>
            <person name="Alioto T."/>
            <person name="Gomez Garrido J."/>
        </authorList>
    </citation>
    <scope>NUCLEOTIDE SEQUENCE</scope>
</reference>
<keyword evidence="1" id="KW-1133">Transmembrane helix</keyword>
<feature type="transmembrane region" description="Helical" evidence="1">
    <location>
        <begin position="7"/>
        <end position="29"/>
    </location>
</feature>